<dbReference type="InterPro" id="IPR033121">
    <property type="entry name" value="PEPTIDASE_A1"/>
</dbReference>
<dbReference type="GO" id="GO:0005576">
    <property type="term" value="C:extracellular region"/>
    <property type="evidence" value="ECO:0000318"/>
    <property type="project" value="GO_Central"/>
</dbReference>
<dbReference type="Gene3D" id="2.40.70.10">
    <property type="entry name" value="Acid Proteases"/>
    <property type="match status" value="2"/>
</dbReference>
<name>A0A251PNS8_PRUPE</name>
<evidence type="ECO:0000313" key="8">
    <source>
        <dbReference type="EMBL" id="ONI13172.1"/>
    </source>
</evidence>
<comment type="similarity">
    <text evidence="1">Belongs to the peptidase A1 family.</text>
</comment>
<dbReference type="Pfam" id="PF14543">
    <property type="entry name" value="TAXi_N"/>
    <property type="match status" value="1"/>
</dbReference>
<proteinExistence type="inferred from homology"/>
<dbReference type="PANTHER" id="PTHR47967">
    <property type="entry name" value="OS07G0603500 PROTEIN-RELATED"/>
    <property type="match status" value="1"/>
</dbReference>
<dbReference type="SMR" id="A0A251PNS8"/>
<organism evidence="8 9">
    <name type="scientific">Prunus persica</name>
    <name type="common">Peach</name>
    <name type="synonym">Amygdalus persica</name>
    <dbReference type="NCBI Taxonomy" id="3760"/>
    <lineage>
        <taxon>Eukaryota</taxon>
        <taxon>Viridiplantae</taxon>
        <taxon>Streptophyta</taxon>
        <taxon>Embryophyta</taxon>
        <taxon>Tracheophyta</taxon>
        <taxon>Spermatophyta</taxon>
        <taxon>Magnoliopsida</taxon>
        <taxon>eudicotyledons</taxon>
        <taxon>Gunneridae</taxon>
        <taxon>Pentapetalae</taxon>
        <taxon>rosids</taxon>
        <taxon>fabids</taxon>
        <taxon>Rosales</taxon>
        <taxon>Rosaceae</taxon>
        <taxon>Amygdaloideae</taxon>
        <taxon>Amygdaleae</taxon>
        <taxon>Prunus</taxon>
    </lineage>
</organism>
<feature type="signal peptide" evidence="6">
    <location>
        <begin position="1"/>
        <end position="27"/>
    </location>
</feature>
<protein>
    <recommendedName>
        <fullName evidence="7">Peptidase A1 domain-containing protein</fullName>
    </recommendedName>
</protein>
<keyword evidence="2" id="KW-0645">Protease</keyword>
<keyword evidence="3" id="KW-0064">Aspartyl protease</keyword>
<dbReference type="EMBL" id="CM007654">
    <property type="protein sequence ID" value="ONI13172.1"/>
    <property type="molecule type" value="Genomic_DNA"/>
</dbReference>
<dbReference type="InterPro" id="IPR032861">
    <property type="entry name" value="TAXi_N"/>
</dbReference>
<dbReference type="eggNOG" id="KOG1339">
    <property type="taxonomic scope" value="Eukaryota"/>
</dbReference>
<evidence type="ECO:0000256" key="6">
    <source>
        <dbReference type="SAM" id="SignalP"/>
    </source>
</evidence>
<dbReference type="InterPro" id="IPR032799">
    <property type="entry name" value="TAXi_C"/>
</dbReference>
<dbReference type="Proteomes" id="UP000006882">
    <property type="component" value="Chromosome G4"/>
</dbReference>
<dbReference type="Gramene" id="ONI13172">
    <property type="protein sequence ID" value="ONI13172"/>
    <property type="gene ID" value="PRUPE_4G207600"/>
</dbReference>
<dbReference type="InterPro" id="IPR034161">
    <property type="entry name" value="Pepsin-like_plant"/>
</dbReference>
<dbReference type="AlphaFoldDB" id="A0A251PNS8"/>
<evidence type="ECO:0000256" key="4">
    <source>
        <dbReference type="ARBA" id="ARBA00022801"/>
    </source>
</evidence>
<keyword evidence="6" id="KW-0732">Signal</keyword>
<dbReference type="SUPFAM" id="SSF50630">
    <property type="entry name" value="Acid proteases"/>
    <property type="match status" value="1"/>
</dbReference>
<dbReference type="CDD" id="cd05476">
    <property type="entry name" value="pepsin_A_like_plant"/>
    <property type="match status" value="1"/>
</dbReference>
<dbReference type="PANTHER" id="PTHR47967:SF123">
    <property type="entry name" value="ASPARTIC PROTEINASE NEPENTHESIN-1-LIKE"/>
    <property type="match status" value="1"/>
</dbReference>
<evidence type="ECO:0000256" key="3">
    <source>
        <dbReference type="ARBA" id="ARBA00022750"/>
    </source>
</evidence>
<gene>
    <name evidence="8" type="ORF">PRUPE_4G207600</name>
</gene>
<keyword evidence="5" id="KW-0325">Glycoprotein</keyword>
<feature type="domain" description="Peptidase A1" evidence="7">
    <location>
        <begin position="97"/>
        <end position="450"/>
    </location>
</feature>
<feature type="chain" id="PRO_5012445351" description="Peptidase A1 domain-containing protein" evidence="6">
    <location>
        <begin position="28"/>
        <end position="459"/>
    </location>
</feature>
<evidence type="ECO:0000256" key="2">
    <source>
        <dbReference type="ARBA" id="ARBA00022670"/>
    </source>
</evidence>
<dbReference type="InterPro" id="IPR021109">
    <property type="entry name" value="Peptidase_aspartic_dom_sf"/>
</dbReference>
<dbReference type="GO" id="GO:0006508">
    <property type="term" value="P:proteolysis"/>
    <property type="evidence" value="ECO:0007669"/>
    <property type="project" value="UniProtKB-KW"/>
</dbReference>
<dbReference type="OrthoDB" id="1072226at2759"/>
<dbReference type="GO" id="GO:0004190">
    <property type="term" value="F:aspartic-type endopeptidase activity"/>
    <property type="evidence" value="ECO:0000318"/>
    <property type="project" value="GO_Central"/>
</dbReference>
<sequence length="459" mass="51055">MAGVSSVLDITLFLCLITISAFHPTYSKPNGFSLKLIPRDAPESPLYPGNLTLLERIQRMIKFSEARSHYLDLISSSNSTVEIDNISLTLLRDNFFYMVQVGIGSPATLVFLLLDTGGSLIWTQCKPCQNCYIQATPIYDSTQSWSYRKLACNHPFCQGPRALYQCVNDECVYNINYGGGALTRGIASIEIFTFPFNITTSVRIADIVFGCSNDNRNIQFAKNGVISGVLGLSLNPDSLLSQLADQTQRRFSYCLVPFTEAQMAPSVVRFGDDIPAPPGGISTTPFVTRPGSPFYNLNLLDISVGSRKLGFPPGTFAYSQSGTRGFFIDSGALISQLDQNANGRNTYREVMGAFQNYYDSLHLTRIGRVPEGFQLCYSYTPQFTQFASMTYHFEGSNYVVDPRYVNFYNHEAGYFCVAMMPGNGKSILGAWHQQNMRLIYDLNTHALQFTPEICANDNP</sequence>
<evidence type="ECO:0000256" key="1">
    <source>
        <dbReference type="ARBA" id="ARBA00007447"/>
    </source>
</evidence>
<dbReference type="PROSITE" id="PS51767">
    <property type="entry name" value="PEPTIDASE_A1"/>
    <property type="match status" value="1"/>
</dbReference>
<accession>A0A251PNS8</accession>
<keyword evidence="9" id="KW-1185">Reference proteome</keyword>
<dbReference type="InterPro" id="IPR051708">
    <property type="entry name" value="Plant_Aspart_Prot_A1"/>
</dbReference>
<evidence type="ECO:0000259" key="7">
    <source>
        <dbReference type="PROSITE" id="PS51767"/>
    </source>
</evidence>
<keyword evidence="4" id="KW-0378">Hydrolase</keyword>
<dbReference type="Pfam" id="PF14541">
    <property type="entry name" value="TAXi_C"/>
    <property type="match status" value="1"/>
</dbReference>
<reference evidence="8 9" key="1">
    <citation type="journal article" date="2013" name="Nat. Genet.">
        <title>The high-quality draft genome of peach (Prunus persica) identifies unique patterns of genetic diversity, domestication and genome evolution.</title>
        <authorList>
            <consortium name="International Peach Genome Initiative"/>
            <person name="Verde I."/>
            <person name="Abbott A.G."/>
            <person name="Scalabrin S."/>
            <person name="Jung S."/>
            <person name="Shu S."/>
            <person name="Marroni F."/>
            <person name="Zhebentyayeva T."/>
            <person name="Dettori M.T."/>
            <person name="Grimwood J."/>
            <person name="Cattonaro F."/>
            <person name="Zuccolo A."/>
            <person name="Rossini L."/>
            <person name="Jenkins J."/>
            <person name="Vendramin E."/>
            <person name="Meisel L.A."/>
            <person name="Decroocq V."/>
            <person name="Sosinski B."/>
            <person name="Prochnik S."/>
            <person name="Mitros T."/>
            <person name="Policriti A."/>
            <person name="Cipriani G."/>
            <person name="Dondini L."/>
            <person name="Ficklin S."/>
            <person name="Goodstein D.M."/>
            <person name="Xuan P."/>
            <person name="Del Fabbro C."/>
            <person name="Aramini V."/>
            <person name="Copetti D."/>
            <person name="Gonzalez S."/>
            <person name="Horner D.S."/>
            <person name="Falchi R."/>
            <person name="Lucas S."/>
            <person name="Mica E."/>
            <person name="Maldonado J."/>
            <person name="Lazzari B."/>
            <person name="Bielenberg D."/>
            <person name="Pirona R."/>
            <person name="Miculan M."/>
            <person name="Barakat A."/>
            <person name="Testolin R."/>
            <person name="Stella A."/>
            <person name="Tartarini S."/>
            <person name="Tonutti P."/>
            <person name="Arus P."/>
            <person name="Orellana A."/>
            <person name="Wells C."/>
            <person name="Main D."/>
            <person name="Vizzotto G."/>
            <person name="Silva H."/>
            <person name="Salamini F."/>
            <person name="Schmutz J."/>
            <person name="Morgante M."/>
            <person name="Rokhsar D.S."/>
        </authorList>
    </citation>
    <scope>NUCLEOTIDE SEQUENCE [LARGE SCALE GENOMIC DNA]</scope>
    <source>
        <strain evidence="9">cv. Nemared</strain>
    </source>
</reference>
<evidence type="ECO:0000256" key="5">
    <source>
        <dbReference type="ARBA" id="ARBA00023180"/>
    </source>
</evidence>
<evidence type="ECO:0000313" key="9">
    <source>
        <dbReference type="Proteomes" id="UP000006882"/>
    </source>
</evidence>